<keyword evidence="6 8" id="KW-0503">Monooxygenase</keyword>
<dbReference type="PRINTS" id="PR00463">
    <property type="entry name" value="EP450I"/>
</dbReference>
<keyword evidence="10" id="KW-1185">Reference proteome</keyword>
<evidence type="ECO:0008006" key="11">
    <source>
        <dbReference type="Google" id="ProtNLM"/>
    </source>
</evidence>
<dbReference type="OrthoDB" id="1470350at2759"/>
<evidence type="ECO:0000256" key="2">
    <source>
        <dbReference type="ARBA" id="ARBA00022617"/>
    </source>
</evidence>
<dbReference type="GO" id="GO:0004497">
    <property type="term" value="F:monooxygenase activity"/>
    <property type="evidence" value="ECO:0007669"/>
    <property type="project" value="UniProtKB-KW"/>
</dbReference>
<sequence>MDNVVSLSAALIALALMYVYQRFGKNEPIVAGIAFPRALHVPFLGVAHQLATLTGMERLYVDAIDADGMVSFRLMTVPCVAVTRPDHVRQVLCATSYRNPIPIIDSHIKRLVGSKALPILMHEEWKGHRRLVSRAFHWQNLVNMVPAMASVAAACTDALLEKDGTFEALSLLQLSALDTIGLTGFGCNLHALRNGSNPLLRAFTFLQEETNRRCFKDAHNPASHLTWLPTPSNLRYRREAQIARSTLATLIANRVLTHRTGGVVHHDLLEAMLDAAADDGDAMTPEVLADNVLTFFFAGADSTSTGMAYAMYLLATHPAVQDKAVAEINSVLGRDGELTYDAVQKLPYTSAVLTEALRLYTPVPVIQRNLETDLTLGKHVIPAGTLVAVPIWFVNRLPRNWGPDAAEFKPERHLDAADDDNLAAKDRAYRFTTFSGGPRNCVGMRFAILEATILLVSVLRRCILTRQKDAPSVHPNNIGLTLKPEQGIWLEVAPRAA</sequence>
<keyword evidence="3 7" id="KW-0479">Metal-binding</keyword>
<dbReference type="PRINTS" id="PR00385">
    <property type="entry name" value="P450"/>
</dbReference>
<evidence type="ECO:0000256" key="3">
    <source>
        <dbReference type="ARBA" id="ARBA00022723"/>
    </source>
</evidence>
<dbReference type="STRING" id="1202772.A0A1V9YJ05"/>
<dbReference type="Pfam" id="PF00067">
    <property type="entry name" value="p450"/>
    <property type="match status" value="1"/>
</dbReference>
<evidence type="ECO:0000256" key="4">
    <source>
        <dbReference type="ARBA" id="ARBA00023002"/>
    </source>
</evidence>
<evidence type="ECO:0000313" key="10">
    <source>
        <dbReference type="Proteomes" id="UP000243579"/>
    </source>
</evidence>
<dbReference type="PANTHER" id="PTHR24291:SF50">
    <property type="entry name" value="BIFUNCTIONAL ALBAFLAVENONE MONOOXYGENASE_TERPENE SYNTHASE"/>
    <property type="match status" value="1"/>
</dbReference>
<dbReference type="InterPro" id="IPR036396">
    <property type="entry name" value="Cyt_P450_sf"/>
</dbReference>
<gene>
    <name evidence="9" type="ORF">ACHHYP_11592</name>
</gene>
<comment type="caution">
    <text evidence="9">The sequence shown here is derived from an EMBL/GenBank/DDBJ whole genome shotgun (WGS) entry which is preliminary data.</text>
</comment>
<dbReference type="PROSITE" id="PS00086">
    <property type="entry name" value="CYTOCHROME_P450"/>
    <property type="match status" value="1"/>
</dbReference>
<dbReference type="InterPro" id="IPR001128">
    <property type="entry name" value="Cyt_P450"/>
</dbReference>
<dbReference type="EMBL" id="JNBR01001639">
    <property type="protein sequence ID" value="OQR85657.1"/>
    <property type="molecule type" value="Genomic_DNA"/>
</dbReference>
<evidence type="ECO:0000256" key="5">
    <source>
        <dbReference type="ARBA" id="ARBA00023004"/>
    </source>
</evidence>
<dbReference type="InterPro" id="IPR002401">
    <property type="entry name" value="Cyt_P450_E_grp-I"/>
</dbReference>
<name>A0A1V9YJ05_ACHHY</name>
<evidence type="ECO:0000313" key="9">
    <source>
        <dbReference type="EMBL" id="OQR85657.1"/>
    </source>
</evidence>
<dbReference type="SUPFAM" id="SSF48264">
    <property type="entry name" value="Cytochrome P450"/>
    <property type="match status" value="1"/>
</dbReference>
<keyword evidence="2 7" id="KW-0349">Heme</keyword>
<dbReference type="Gene3D" id="1.10.630.10">
    <property type="entry name" value="Cytochrome P450"/>
    <property type="match status" value="1"/>
</dbReference>
<evidence type="ECO:0000256" key="1">
    <source>
        <dbReference type="ARBA" id="ARBA00010617"/>
    </source>
</evidence>
<keyword evidence="4 8" id="KW-0560">Oxidoreductase</keyword>
<accession>A0A1V9YJ05</accession>
<dbReference type="InterPro" id="IPR050196">
    <property type="entry name" value="Cytochrome_P450_Monoox"/>
</dbReference>
<comment type="cofactor">
    <cofactor evidence="7">
        <name>heme</name>
        <dbReference type="ChEBI" id="CHEBI:30413"/>
    </cofactor>
</comment>
<dbReference type="AlphaFoldDB" id="A0A1V9YJ05"/>
<evidence type="ECO:0000256" key="7">
    <source>
        <dbReference type="PIRSR" id="PIRSR602401-1"/>
    </source>
</evidence>
<evidence type="ECO:0000256" key="6">
    <source>
        <dbReference type="ARBA" id="ARBA00023033"/>
    </source>
</evidence>
<keyword evidence="5 7" id="KW-0408">Iron</keyword>
<evidence type="ECO:0000256" key="8">
    <source>
        <dbReference type="RuleBase" id="RU000461"/>
    </source>
</evidence>
<comment type="similarity">
    <text evidence="1 8">Belongs to the cytochrome P450 family.</text>
</comment>
<dbReference type="InterPro" id="IPR017972">
    <property type="entry name" value="Cyt_P450_CS"/>
</dbReference>
<dbReference type="GO" id="GO:0016705">
    <property type="term" value="F:oxidoreductase activity, acting on paired donors, with incorporation or reduction of molecular oxygen"/>
    <property type="evidence" value="ECO:0007669"/>
    <property type="project" value="InterPro"/>
</dbReference>
<dbReference type="Proteomes" id="UP000243579">
    <property type="component" value="Unassembled WGS sequence"/>
</dbReference>
<organism evidence="9 10">
    <name type="scientific">Achlya hypogyna</name>
    <name type="common">Oomycete</name>
    <name type="synonym">Protoachlya hypogyna</name>
    <dbReference type="NCBI Taxonomy" id="1202772"/>
    <lineage>
        <taxon>Eukaryota</taxon>
        <taxon>Sar</taxon>
        <taxon>Stramenopiles</taxon>
        <taxon>Oomycota</taxon>
        <taxon>Saprolegniomycetes</taxon>
        <taxon>Saprolegniales</taxon>
        <taxon>Achlyaceae</taxon>
        <taxon>Achlya</taxon>
    </lineage>
</organism>
<dbReference type="PANTHER" id="PTHR24291">
    <property type="entry name" value="CYTOCHROME P450 FAMILY 4"/>
    <property type="match status" value="1"/>
</dbReference>
<reference evidence="9 10" key="1">
    <citation type="journal article" date="2014" name="Genome Biol. Evol.">
        <title>The secreted proteins of Achlya hypogyna and Thraustotheca clavata identify the ancestral oomycete secretome and reveal gene acquisitions by horizontal gene transfer.</title>
        <authorList>
            <person name="Misner I."/>
            <person name="Blouin N."/>
            <person name="Leonard G."/>
            <person name="Richards T.A."/>
            <person name="Lane C.E."/>
        </authorList>
    </citation>
    <scope>NUCLEOTIDE SEQUENCE [LARGE SCALE GENOMIC DNA]</scope>
    <source>
        <strain evidence="9 10">ATCC 48635</strain>
    </source>
</reference>
<dbReference type="GO" id="GO:0020037">
    <property type="term" value="F:heme binding"/>
    <property type="evidence" value="ECO:0007669"/>
    <property type="project" value="InterPro"/>
</dbReference>
<protein>
    <recommendedName>
        <fullName evidence="11">Cytochrome P450</fullName>
    </recommendedName>
</protein>
<proteinExistence type="inferred from homology"/>
<dbReference type="GO" id="GO:0005506">
    <property type="term" value="F:iron ion binding"/>
    <property type="evidence" value="ECO:0007669"/>
    <property type="project" value="InterPro"/>
</dbReference>
<feature type="binding site" description="axial binding residue" evidence="7">
    <location>
        <position position="441"/>
    </location>
    <ligand>
        <name>heme</name>
        <dbReference type="ChEBI" id="CHEBI:30413"/>
    </ligand>
    <ligandPart>
        <name>Fe</name>
        <dbReference type="ChEBI" id="CHEBI:18248"/>
    </ligandPart>
</feature>